<keyword evidence="1" id="KW-0812">Transmembrane</keyword>
<organism evidence="2 3">
    <name type="scientific">Streptacidiphilus fuscans</name>
    <dbReference type="NCBI Taxonomy" id="2789292"/>
    <lineage>
        <taxon>Bacteria</taxon>
        <taxon>Bacillati</taxon>
        <taxon>Actinomycetota</taxon>
        <taxon>Actinomycetes</taxon>
        <taxon>Kitasatosporales</taxon>
        <taxon>Streptomycetaceae</taxon>
        <taxon>Streptacidiphilus</taxon>
    </lineage>
</organism>
<dbReference type="RefSeq" id="WP_196191696.1">
    <property type="nucleotide sequence ID" value="NZ_JADPRT010000001.1"/>
</dbReference>
<name>A0A931AXD2_9ACTN</name>
<evidence type="ECO:0000313" key="2">
    <source>
        <dbReference type="EMBL" id="MBF9066491.1"/>
    </source>
</evidence>
<keyword evidence="1" id="KW-0472">Membrane</keyword>
<proteinExistence type="predicted"/>
<feature type="transmembrane region" description="Helical" evidence="1">
    <location>
        <begin position="328"/>
        <end position="346"/>
    </location>
</feature>
<feature type="transmembrane region" description="Helical" evidence="1">
    <location>
        <begin position="70"/>
        <end position="96"/>
    </location>
</feature>
<dbReference type="AlphaFoldDB" id="A0A931AXD2"/>
<feature type="transmembrane region" description="Helical" evidence="1">
    <location>
        <begin position="117"/>
        <end position="143"/>
    </location>
</feature>
<protein>
    <recommendedName>
        <fullName evidence="4">Transmembrane transport protein</fullName>
    </recommendedName>
</protein>
<keyword evidence="1" id="KW-1133">Transmembrane helix</keyword>
<comment type="caution">
    <text evidence="2">The sequence shown here is derived from an EMBL/GenBank/DDBJ whole genome shotgun (WGS) entry which is preliminary data.</text>
</comment>
<accession>A0A931AXD2</accession>
<sequence length="352" mass="37147">MIWLTWRQFRTQALAALGAVVVVGLLFALTGPQLAQLADSTGLSGCAGTTCGTATSEFFDKVKADSLYPLLYFVGAGLLALVPAAIGIFWGAPLVSREVETGTFRLAWSQSVTRTRWLAVKLGVVGLAAVAVSALLSLLITWWSSPIDHAAALPGGGQDLGQALPDRFMPLIFGARDLLPVGCAVFAFVLGVASGVLARRLLPAMVVTLAALTAVQLLLPLAVRPHYETPEKTTSALVLSDHRPGIALRIDGTTAQVSEPVSVPGGWVTSVRTVDSSGTPWNGPAPQACGGSGTTPEQCMAAINALHLNQIAEYQPADRYWTFQWIETGLYLTGSALLAAFSAWRIRGLRLN</sequence>
<dbReference type="EMBL" id="JADPRT010000001">
    <property type="protein sequence ID" value="MBF9066491.1"/>
    <property type="molecule type" value="Genomic_DNA"/>
</dbReference>
<feature type="transmembrane region" description="Helical" evidence="1">
    <location>
        <begin position="204"/>
        <end position="223"/>
    </location>
</feature>
<evidence type="ECO:0000256" key="1">
    <source>
        <dbReference type="SAM" id="Phobius"/>
    </source>
</evidence>
<gene>
    <name evidence="2" type="ORF">I2501_00390</name>
</gene>
<evidence type="ECO:0000313" key="3">
    <source>
        <dbReference type="Proteomes" id="UP000657385"/>
    </source>
</evidence>
<evidence type="ECO:0008006" key="4">
    <source>
        <dbReference type="Google" id="ProtNLM"/>
    </source>
</evidence>
<feature type="transmembrane region" description="Helical" evidence="1">
    <location>
        <begin position="178"/>
        <end position="197"/>
    </location>
</feature>
<keyword evidence="3" id="KW-1185">Reference proteome</keyword>
<reference evidence="2" key="1">
    <citation type="submission" date="2020-11" db="EMBL/GenBank/DDBJ databases">
        <title>Isolation and identification of active actinomycetes.</title>
        <authorList>
            <person name="Yu B."/>
        </authorList>
    </citation>
    <scope>NUCLEOTIDE SEQUENCE</scope>
    <source>
        <strain evidence="2">NEAU-YB345</strain>
    </source>
</reference>
<dbReference type="Proteomes" id="UP000657385">
    <property type="component" value="Unassembled WGS sequence"/>
</dbReference>